<name>A0ABM8RI02_9BACT</name>
<evidence type="ECO:0000313" key="2">
    <source>
        <dbReference type="EMBL" id="CAE6754217.1"/>
    </source>
</evidence>
<accession>A0ABM8RI02</accession>
<dbReference type="SUPFAM" id="SSF53187">
    <property type="entry name" value="Zn-dependent exopeptidases"/>
    <property type="match status" value="1"/>
</dbReference>
<keyword evidence="3" id="KW-1185">Reference proteome</keyword>
<dbReference type="PANTHER" id="PTHR12147">
    <property type="entry name" value="METALLOPEPTIDASE M28 FAMILY MEMBER"/>
    <property type="match status" value="1"/>
</dbReference>
<dbReference type="EMBL" id="CAJNBJ010000016">
    <property type="protein sequence ID" value="CAE6754217.1"/>
    <property type="molecule type" value="Genomic_DNA"/>
</dbReference>
<comment type="caution">
    <text evidence="2">The sequence shown here is derived from an EMBL/GenBank/DDBJ whole genome shotgun (WGS) entry which is preliminary data.</text>
</comment>
<evidence type="ECO:0000259" key="1">
    <source>
        <dbReference type="Pfam" id="PF04389"/>
    </source>
</evidence>
<dbReference type="Proteomes" id="UP000675880">
    <property type="component" value="Unassembled WGS sequence"/>
</dbReference>
<evidence type="ECO:0000313" key="3">
    <source>
        <dbReference type="Proteomes" id="UP000675880"/>
    </source>
</evidence>
<dbReference type="InterPro" id="IPR045175">
    <property type="entry name" value="M28_fam"/>
</dbReference>
<dbReference type="PROSITE" id="PS51257">
    <property type="entry name" value="PROKAR_LIPOPROTEIN"/>
    <property type="match status" value="1"/>
</dbReference>
<dbReference type="PANTHER" id="PTHR12147:SF26">
    <property type="entry name" value="PEPTIDASE M28 DOMAIN-CONTAINING PROTEIN"/>
    <property type="match status" value="1"/>
</dbReference>
<feature type="domain" description="Peptidase M28" evidence="1">
    <location>
        <begin position="119"/>
        <end position="315"/>
    </location>
</feature>
<protein>
    <submittedName>
        <fullName evidence="2">Peptidase_M28 domain-containing protein</fullName>
    </submittedName>
</protein>
<dbReference type="Gene3D" id="3.40.630.10">
    <property type="entry name" value="Zn peptidases"/>
    <property type="match status" value="1"/>
</dbReference>
<organism evidence="2 3">
    <name type="scientific">Nitrospira defluvii</name>
    <dbReference type="NCBI Taxonomy" id="330214"/>
    <lineage>
        <taxon>Bacteria</taxon>
        <taxon>Pseudomonadati</taxon>
        <taxon>Nitrospirota</taxon>
        <taxon>Nitrospiria</taxon>
        <taxon>Nitrospirales</taxon>
        <taxon>Nitrospiraceae</taxon>
        <taxon>Nitrospira</taxon>
    </lineage>
</organism>
<dbReference type="InterPro" id="IPR007484">
    <property type="entry name" value="Peptidase_M28"/>
</dbReference>
<proteinExistence type="predicted"/>
<dbReference type="Pfam" id="PF04389">
    <property type="entry name" value="Peptidase_M28"/>
    <property type="match status" value="1"/>
</dbReference>
<reference evidence="2 3" key="1">
    <citation type="submission" date="2021-02" db="EMBL/GenBank/DDBJ databases">
        <authorList>
            <person name="Han P."/>
        </authorList>
    </citation>
    <scope>NUCLEOTIDE SEQUENCE [LARGE SCALE GENOMIC DNA]</scope>
    <source>
        <strain evidence="2">Candidatus Nitrospira sp. ZN2</strain>
    </source>
</reference>
<gene>
    <name evidence="2" type="ORF">NSPZN2_30321</name>
</gene>
<sequence>MRSDSRRQKALVPPLLLWLLLALISVTATGCLRTMDAIDPRALPVTSPSARQLHAHVSFLASPELSGRQPGSIGNRQAAHYIEEQFRAVGLQPLPSLGGYRQTISERMGDNILGIIPPIDGTGTTRWIVIGAHYDHLGYPFLGADDNASSIAILIETGRSLAKASRYGILFVAFNSEESPYFGTPEMGSQFLFHHPPPEIGAADNLQAVIIMDLMGGVHWTPLKNAIFATGAEKSPEFYRHVTRTSVPSLTVFPVGIHLVEEIPDRGHKAFSDYDVFRNHQIPFLFLSAARSPRYHTAGDVASTLNYERMAATVEWLNQLVALMGQDETLYTFHPQRVEFADEVASFRGIVEQAIHEETLIPGTSRWSLRKLRQDVDWMRELDRSAPTPQQLERLERISIRVQCLIADYSGCFTF</sequence>